<sequence length="126" mass="14929">MFYSKPCNATCQFHSYNLNNLQPIWLNRFKYPVPVWNDSMVYSKPCNSTYQNSSNNLSNIFVINLNRFGYTSSNNRYRFAPIPCFNRIYKLLTLCIHNFKVLFTPIPLKWTRNIKGQKTLKISTEI</sequence>
<protein>
    <submittedName>
        <fullName evidence="1">(northern house mosquito) hypothetical protein</fullName>
    </submittedName>
</protein>
<proteinExistence type="predicted"/>
<name>A0A8D8P4E3_CULPI</name>
<dbReference type="EMBL" id="HBUE01132383">
    <property type="protein sequence ID" value="CAG6497065.1"/>
    <property type="molecule type" value="Transcribed_RNA"/>
</dbReference>
<dbReference type="EMBL" id="HBUE01216057">
    <property type="protein sequence ID" value="CAG6536964.1"/>
    <property type="molecule type" value="Transcribed_RNA"/>
</dbReference>
<evidence type="ECO:0000313" key="1">
    <source>
        <dbReference type="EMBL" id="CAG6588967.1"/>
    </source>
</evidence>
<dbReference type="EMBL" id="HBUE01322609">
    <property type="protein sequence ID" value="CAG6588967.1"/>
    <property type="molecule type" value="Transcribed_RNA"/>
</dbReference>
<dbReference type="AlphaFoldDB" id="A0A8D8P4E3"/>
<reference evidence="1" key="1">
    <citation type="submission" date="2021-05" db="EMBL/GenBank/DDBJ databases">
        <authorList>
            <person name="Alioto T."/>
            <person name="Alioto T."/>
            <person name="Gomez Garrido J."/>
        </authorList>
    </citation>
    <scope>NUCLEOTIDE SEQUENCE</scope>
</reference>
<accession>A0A8D8P4E3</accession>
<organism evidence="1">
    <name type="scientific">Culex pipiens</name>
    <name type="common">House mosquito</name>
    <dbReference type="NCBI Taxonomy" id="7175"/>
    <lineage>
        <taxon>Eukaryota</taxon>
        <taxon>Metazoa</taxon>
        <taxon>Ecdysozoa</taxon>
        <taxon>Arthropoda</taxon>
        <taxon>Hexapoda</taxon>
        <taxon>Insecta</taxon>
        <taxon>Pterygota</taxon>
        <taxon>Neoptera</taxon>
        <taxon>Endopterygota</taxon>
        <taxon>Diptera</taxon>
        <taxon>Nematocera</taxon>
        <taxon>Culicoidea</taxon>
        <taxon>Culicidae</taxon>
        <taxon>Culicinae</taxon>
        <taxon>Culicini</taxon>
        <taxon>Culex</taxon>
        <taxon>Culex</taxon>
    </lineage>
</organism>